<reference evidence="1 2" key="1">
    <citation type="submission" date="2018-08" db="EMBL/GenBank/DDBJ databases">
        <title>A genome reference for cultivated species of the human gut microbiota.</title>
        <authorList>
            <person name="Zou Y."/>
            <person name="Xue W."/>
            <person name="Luo G."/>
        </authorList>
    </citation>
    <scope>NUCLEOTIDE SEQUENCE [LARGE SCALE GENOMIC DNA]</scope>
    <source>
        <strain evidence="1 2">AF39-6AC</strain>
    </source>
</reference>
<keyword evidence="1" id="KW-0808">Transferase</keyword>
<dbReference type="InterPro" id="IPR003329">
    <property type="entry name" value="Cytidylyl_trans"/>
</dbReference>
<dbReference type="GO" id="GO:0008781">
    <property type="term" value="F:N-acylneuraminate cytidylyltransferase activity"/>
    <property type="evidence" value="ECO:0007669"/>
    <property type="project" value="TreeGrafter"/>
</dbReference>
<organism evidence="1 2">
    <name type="scientific">Bacteroides xylanisolvens</name>
    <dbReference type="NCBI Taxonomy" id="371601"/>
    <lineage>
        <taxon>Bacteria</taxon>
        <taxon>Pseudomonadati</taxon>
        <taxon>Bacteroidota</taxon>
        <taxon>Bacteroidia</taxon>
        <taxon>Bacteroidales</taxon>
        <taxon>Bacteroidaceae</taxon>
        <taxon>Bacteroides</taxon>
    </lineage>
</organism>
<dbReference type="EMBL" id="QROC01000033">
    <property type="protein sequence ID" value="RHK91526.1"/>
    <property type="molecule type" value="Genomic_DNA"/>
</dbReference>
<keyword evidence="1" id="KW-0548">Nucleotidyltransferase</keyword>
<name>A0A415HFX2_9BACE</name>
<accession>A0A415HFX2</accession>
<comment type="caution">
    <text evidence="1">The sequence shown here is derived from an EMBL/GenBank/DDBJ whole genome shotgun (WGS) entry which is preliminary data.</text>
</comment>
<dbReference type="Proteomes" id="UP000284417">
    <property type="component" value="Unassembled WGS sequence"/>
</dbReference>
<dbReference type="SUPFAM" id="SSF53448">
    <property type="entry name" value="Nucleotide-diphospho-sugar transferases"/>
    <property type="match status" value="1"/>
</dbReference>
<evidence type="ECO:0000313" key="2">
    <source>
        <dbReference type="Proteomes" id="UP000284417"/>
    </source>
</evidence>
<protein>
    <submittedName>
        <fullName evidence="1">Cytidylyltransferase</fullName>
    </submittedName>
</protein>
<gene>
    <name evidence="1" type="ORF">DW042_19920</name>
</gene>
<dbReference type="InterPro" id="IPR029044">
    <property type="entry name" value="Nucleotide-diphossugar_trans"/>
</dbReference>
<dbReference type="RefSeq" id="WP_118408484.1">
    <property type="nucleotide sequence ID" value="NZ_QROC01000033.1"/>
</dbReference>
<sequence>MKIKALIAARSGSVRVENKNIRPFAESTLLEIKIDQLKRLSNLDGVVVNSNDCEILSIAEKKGVEVIKREPYYASNTVSMSDVYANMAENMDSDVIVYANCTNPLIKDETIFDIIEFYKNNTDKFDSVNSAHLIKEFLFKDNLPINYDLRYQPRSQDLPNISALNFAVNVISKEKMIECKNVVGIRPYIYNIDQIEATDIDNPIDFEFSEFVYLKTKTGTR</sequence>
<dbReference type="Pfam" id="PF02348">
    <property type="entry name" value="CTP_transf_3"/>
    <property type="match status" value="1"/>
</dbReference>
<proteinExistence type="predicted"/>
<dbReference type="AlphaFoldDB" id="A0A415HFX2"/>
<dbReference type="Gene3D" id="3.90.550.10">
    <property type="entry name" value="Spore Coat Polysaccharide Biosynthesis Protein SpsA, Chain A"/>
    <property type="match status" value="1"/>
</dbReference>
<dbReference type="PANTHER" id="PTHR21485">
    <property type="entry name" value="HAD SUPERFAMILY MEMBERS CMAS AND KDSC"/>
    <property type="match status" value="1"/>
</dbReference>
<dbReference type="PANTHER" id="PTHR21485:SF6">
    <property type="entry name" value="N-ACYLNEURAMINATE CYTIDYLYLTRANSFERASE-RELATED"/>
    <property type="match status" value="1"/>
</dbReference>
<evidence type="ECO:0000313" key="1">
    <source>
        <dbReference type="EMBL" id="RHK91526.1"/>
    </source>
</evidence>
<dbReference type="InterPro" id="IPR050793">
    <property type="entry name" value="CMP-NeuNAc_synthase"/>
</dbReference>